<reference evidence="2 3" key="1">
    <citation type="journal article" date="2015" name="Fungal Genet. Biol.">
        <title>Evolution of novel wood decay mechanisms in Agaricales revealed by the genome sequences of Fistulina hepatica and Cylindrobasidium torrendii.</title>
        <authorList>
            <person name="Floudas D."/>
            <person name="Held B.W."/>
            <person name="Riley R."/>
            <person name="Nagy L.G."/>
            <person name="Koehler G."/>
            <person name="Ransdell A.S."/>
            <person name="Younus H."/>
            <person name="Chow J."/>
            <person name="Chiniquy J."/>
            <person name="Lipzen A."/>
            <person name="Tritt A."/>
            <person name="Sun H."/>
            <person name="Haridas S."/>
            <person name="LaButti K."/>
            <person name="Ohm R.A."/>
            <person name="Kues U."/>
            <person name="Blanchette R.A."/>
            <person name="Grigoriev I.V."/>
            <person name="Minto R.E."/>
            <person name="Hibbett D.S."/>
        </authorList>
    </citation>
    <scope>NUCLEOTIDE SEQUENCE [LARGE SCALE GENOMIC DNA]</scope>
    <source>
        <strain evidence="2 3">FP15055 ss-10</strain>
    </source>
</reference>
<evidence type="ECO:0000256" key="1">
    <source>
        <dbReference type="SAM" id="MobiDB-lite"/>
    </source>
</evidence>
<dbReference type="EMBL" id="KN880934">
    <property type="protein sequence ID" value="KIY61484.1"/>
    <property type="molecule type" value="Genomic_DNA"/>
</dbReference>
<dbReference type="AlphaFoldDB" id="A0A0D7AUG0"/>
<gene>
    <name evidence="2" type="ORF">CYLTODRAFT_427522</name>
</gene>
<evidence type="ECO:0000313" key="3">
    <source>
        <dbReference type="Proteomes" id="UP000054007"/>
    </source>
</evidence>
<accession>A0A0D7AUG0</accession>
<keyword evidence="3" id="KW-1185">Reference proteome</keyword>
<evidence type="ECO:0000313" key="2">
    <source>
        <dbReference type="EMBL" id="KIY61484.1"/>
    </source>
</evidence>
<protein>
    <submittedName>
        <fullName evidence="2">Uncharacterized protein</fullName>
    </submittedName>
</protein>
<sequence length="145" mass="16335">MEQPLLEVITTSLCLWGSSIPRSDWRAPSPSPSDCPSLTHSSDSASSEGLSEEDRRIADWVQDVQVLSADELARVDVRSYANDEPVVRLEGVTMDDGDWRELALRTRPELELKSVPKRALRSRVKVVRPSRIPRRIRSGKSSKLR</sequence>
<dbReference type="Proteomes" id="UP000054007">
    <property type="component" value="Unassembled WGS sequence"/>
</dbReference>
<name>A0A0D7AUG0_9AGAR</name>
<feature type="region of interest" description="Disordered" evidence="1">
    <location>
        <begin position="22"/>
        <end position="54"/>
    </location>
</feature>
<organism evidence="2 3">
    <name type="scientific">Cylindrobasidium torrendii FP15055 ss-10</name>
    <dbReference type="NCBI Taxonomy" id="1314674"/>
    <lineage>
        <taxon>Eukaryota</taxon>
        <taxon>Fungi</taxon>
        <taxon>Dikarya</taxon>
        <taxon>Basidiomycota</taxon>
        <taxon>Agaricomycotina</taxon>
        <taxon>Agaricomycetes</taxon>
        <taxon>Agaricomycetidae</taxon>
        <taxon>Agaricales</taxon>
        <taxon>Marasmiineae</taxon>
        <taxon>Physalacriaceae</taxon>
        <taxon>Cylindrobasidium</taxon>
    </lineage>
</organism>
<proteinExistence type="predicted"/>